<evidence type="ECO:0008006" key="4">
    <source>
        <dbReference type="Google" id="ProtNLM"/>
    </source>
</evidence>
<name>M9WD15_9MOLU</name>
<dbReference type="HOGENOM" id="CLU_2288452_0_0_14"/>
<evidence type="ECO:0000256" key="1">
    <source>
        <dbReference type="SAM" id="Phobius"/>
    </source>
</evidence>
<feature type="transmembrane region" description="Helical" evidence="1">
    <location>
        <begin position="23"/>
        <end position="48"/>
    </location>
</feature>
<evidence type="ECO:0000313" key="2">
    <source>
        <dbReference type="EMBL" id="AGJ90721.1"/>
    </source>
</evidence>
<accession>M9WD15</accession>
<sequence>MTNNRQQESKQDGKERYFLWRRFLIFILLTTMISSIFSVSLILVFYFRERQLNILITIYSSLFIFLSLLMCVLSIVFYLKQENILSKYIIFYDKKEIKKRS</sequence>
<dbReference type="KEGG" id="mput:MPUT9231_2970"/>
<organism evidence="2 3">
    <name type="scientific">Mycoplasma putrefaciens Mput9231</name>
    <dbReference type="NCBI Taxonomy" id="1292033"/>
    <lineage>
        <taxon>Bacteria</taxon>
        <taxon>Bacillati</taxon>
        <taxon>Mycoplasmatota</taxon>
        <taxon>Mollicutes</taxon>
        <taxon>Mycoplasmataceae</taxon>
        <taxon>Mycoplasma</taxon>
    </lineage>
</organism>
<keyword evidence="3" id="KW-1185">Reference proteome</keyword>
<evidence type="ECO:0000313" key="3">
    <source>
        <dbReference type="Proteomes" id="UP000012984"/>
    </source>
</evidence>
<gene>
    <name evidence="2" type="ORF">MPUT9231_2970</name>
</gene>
<dbReference type="AlphaFoldDB" id="M9WD15"/>
<feature type="transmembrane region" description="Helical" evidence="1">
    <location>
        <begin position="54"/>
        <end position="79"/>
    </location>
</feature>
<keyword evidence="1" id="KW-1133">Transmembrane helix</keyword>
<reference evidence="2" key="1">
    <citation type="journal article" date="2013" name="Genome Announc.">
        <title>Complete Genome Sequence of Mycoplasma putrefaciens Strain 9231, One of the Agents of Contagious Agalactia in Goats.</title>
        <authorList>
            <person name="Dupuy V."/>
            <person name="Sirand-Pugnet P."/>
            <person name="Baranowski E."/>
            <person name="Barre A."/>
            <person name="Breton M."/>
            <person name="Couture C."/>
            <person name="Dordet-Frisoni E."/>
            <person name="Gaurivaud P."/>
            <person name="Jacob D."/>
            <person name="Lemaitre C."/>
            <person name="Manso-Silvan L."/>
            <person name="Nikolski M."/>
            <person name="Nouvel L.X."/>
            <person name="Poumarat F."/>
            <person name="Tardy F."/>
            <person name="Thebault P."/>
            <person name="Theil S."/>
            <person name="Citti C."/>
            <person name="Blanchard A."/>
            <person name="Thiaucourt F."/>
        </authorList>
    </citation>
    <scope>NUCLEOTIDE SEQUENCE [LARGE SCALE GENOMIC DNA]</scope>
    <source>
        <strain evidence="2">Mput9231</strain>
    </source>
</reference>
<keyword evidence="1" id="KW-0812">Transmembrane</keyword>
<keyword evidence="1" id="KW-0472">Membrane</keyword>
<proteinExistence type="predicted"/>
<dbReference type="Proteomes" id="UP000012984">
    <property type="component" value="Chromosome"/>
</dbReference>
<protein>
    <recommendedName>
        <fullName evidence="4">Transmembrane protein</fullName>
    </recommendedName>
</protein>
<dbReference type="EMBL" id="CP004357">
    <property type="protein sequence ID" value="AGJ90721.1"/>
    <property type="molecule type" value="Genomic_DNA"/>
</dbReference>